<accession>A0AAV7TUR2</accession>
<name>A0AAV7TUR2_PLEWA</name>
<reference evidence="1" key="1">
    <citation type="journal article" date="2022" name="bioRxiv">
        <title>Sequencing and chromosome-scale assembly of the giantPleurodeles waltlgenome.</title>
        <authorList>
            <person name="Brown T."/>
            <person name="Elewa A."/>
            <person name="Iarovenko S."/>
            <person name="Subramanian E."/>
            <person name="Araus A.J."/>
            <person name="Petzold A."/>
            <person name="Susuki M."/>
            <person name="Suzuki K.-i.T."/>
            <person name="Hayashi T."/>
            <person name="Toyoda A."/>
            <person name="Oliveira C."/>
            <person name="Osipova E."/>
            <person name="Leigh N.D."/>
            <person name="Simon A."/>
            <person name="Yun M.H."/>
        </authorList>
    </citation>
    <scope>NUCLEOTIDE SEQUENCE</scope>
    <source>
        <strain evidence="1">20211129_DDA</strain>
        <tissue evidence="1">Liver</tissue>
    </source>
</reference>
<protein>
    <submittedName>
        <fullName evidence="1">Uncharacterized protein</fullName>
    </submittedName>
</protein>
<evidence type="ECO:0000313" key="2">
    <source>
        <dbReference type="Proteomes" id="UP001066276"/>
    </source>
</evidence>
<keyword evidence="2" id="KW-1185">Reference proteome</keyword>
<sequence>MRGAARAPGGLPACLCLCLPGWLGYFPWPLATGVLPRRWEEVHPSFLSGNTISAIDAESHYFQIPDDNAEKENCVR</sequence>
<organism evidence="1 2">
    <name type="scientific">Pleurodeles waltl</name>
    <name type="common">Iberian ribbed newt</name>
    <dbReference type="NCBI Taxonomy" id="8319"/>
    <lineage>
        <taxon>Eukaryota</taxon>
        <taxon>Metazoa</taxon>
        <taxon>Chordata</taxon>
        <taxon>Craniata</taxon>
        <taxon>Vertebrata</taxon>
        <taxon>Euteleostomi</taxon>
        <taxon>Amphibia</taxon>
        <taxon>Batrachia</taxon>
        <taxon>Caudata</taxon>
        <taxon>Salamandroidea</taxon>
        <taxon>Salamandridae</taxon>
        <taxon>Pleurodelinae</taxon>
        <taxon>Pleurodeles</taxon>
    </lineage>
</organism>
<dbReference type="EMBL" id="JANPWB010000006">
    <property type="protein sequence ID" value="KAJ1180382.1"/>
    <property type="molecule type" value="Genomic_DNA"/>
</dbReference>
<gene>
    <name evidence="1" type="ORF">NDU88_005603</name>
</gene>
<comment type="caution">
    <text evidence="1">The sequence shown here is derived from an EMBL/GenBank/DDBJ whole genome shotgun (WGS) entry which is preliminary data.</text>
</comment>
<evidence type="ECO:0000313" key="1">
    <source>
        <dbReference type="EMBL" id="KAJ1180382.1"/>
    </source>
</evidence>
<dbReference type="AlphaFoldDB" id="A0AAV7TUR2"/>
<proteinExistence type="predicted"/>
<dbReference type="Proteomes" id="UP001066276">
    <property type="component" value="Chromosome 3_2"/>
</dbReference>